<dbReference type="PANTHER" id="PTHR36142">
    <property type="entry name" value="METALLO-HYDROLASE/OXIDOREDUCTASE SUPERFAMILY PROTEIN"/>
    <property type="match status" value="1"/>
</dbReference>
<accession>A0A9P8MXC3</accession>
<dbReference type="Proteomes" id="UP000824596">
    <property type="component" value="Unassembled WGS sequence"/>
</dbReference>
<protein>
    <submittedName>
        <fullName evidence="1">Uncharacterized protein</fullName>
    </submittedName>
</protein>
<proteinExistence type="predicted"/>
<evidence type="ECO:0000313" key="2">
    <source>
        <dbReference type="Proteomes" id="UP000824596"/>
    </source>
</evidence>
<dbReference type="AlphaFoldDB" id="A0A9P8MXC3"/>
<dbReference type="RefSeq" id="XP_044721556.1">
    <property type="nucleotide sequence ID" value="XM_044862942.1"/>
</dbReference>
<keyword evidence="2" id="KW-1185">Reference proteome</keyword>
<dbReference type="GeneID" id="68353600"/>
<dbReference type="EMBL" id="JAIZPD010000004">
    <property type="protein sequence ID" value="KAH0964043.1"/>
    <property type="molecule type" value="Genomic_DNA"/>
</dbReference>
<organism evidence="1 2">
    <name type="scientific">Hirsutella rhossiliensis</name>
    <dbReference type="NCBI Taxonomy" id="111463"/>
    <lineage>
        <taxon>Eukaryota</taxon>
        <taxon>Fungi</taxon>
        <taxon>Dikarya</taxon>
        <taxon>Ascomycota</taxon>
        <taxon>Pezizomycotina</taxon>
        <taxon>Sordariomycetes</taxon>
        <taxon>Hypocreomycetidae</taxon>
        <taxon>Hypocreales</taxon>
        <taxon>Ophiocordycipitaceae</taxon>
        <taxon>Hirsutella</taxon>
    </lineage>
</organism>
<dbReference type="OrthoDB" id="4905323at2759"/>
<comment type="caution">
    <text evidence="1">The sequence shown here is derived from an EMBL/GenBank/DDBJ whole genome shotgun (WGS) entry which is preliminary data.</text>
</comment>
<reference evidence="1" key="1">
    <citation type="submission" date="2021-09" db="EMBL/GenBank/DDBJ databases">
        <title>A high-quality genome of the endoparasitic fungus Hirsutella rhossiliensis with a comparison of Hirsutella genomes reveals transposable elements contributing to genome size variation.</title>
        <authorList>
            <person name="Lin R."/>
            <person name="Jiao Y."/>
            <person name="Sun X."/>
            <person name="Ling J."/>
            <person name="Xie B."/>
            <person name="Cheng X."/>
        </authorList>
    </citation>
    <scope>NUCLEOTIDE SEQUENCE</scope>
    <source>
        <strain evidence="1">HR02</strain>
    </source>
</reference>
<dbReference type="PANTHER" id="PTHR36142:SF2">
    <property type="entry name" value="METALLO-HYDROLASE_OXIDOREDUCTASE SUPERFAMILY PROTEIN"/>
    <property type="match status" value="1"/>
</dbReference>
<name>A0A9P8MXC3_9HYPO</name>
<gene>
    <name evidence="1" type="ORF">HRG_04471</name>
</gene>
<sequence>MDASRTATLRAQLRPRALRPIMTSLNGDNSWLMSFPRPVDEAVKAGKAYFHVVFEPWLAGATSVLSSWFIYITLSQPPAVGDVSAIKALIREIEDAARDDSSKDEAGSEDRSETGYRGAIDAILLGFHYLDHLHEATLRTFDKQIPVIATPEAAKILQTWGHFRNIALIHDLPASAKSWRSPELHPGGNLPGWLTPLRLPGHAELNFCLAIIWTHLDEAGVETHEALLNSPHGTRLDAGPLQAFLDAEPATKKLAMLHGLKESHTFGYMTTLGAKGGLALHRKIGGAKYWIPSHHSTLNYAGVFMRLLRTVDTPRTLPWALEEEETGRKGDESCGTGEEPRVVQVENGASLVLEL</sequence>
<evidence type="ECO:0000313" key="1">
    <source>
        <dbReference type="EMBL" id="KAH0964043.1"/>
    </source>
</evidence>